<dbReference type="SUPFAM" id="SSF55785">
    <property type="entry name" value="PYP-like sensor domain (PAS domain)"/>
    <property type="match status" value="1"/>
</dbReference>
<proteinExistence type="predicted"/>
<dbReference type="RefSeq" id="WP_188503267.1">
    <property type="nucleotide sequence ID" value="NZ_BMGJ01000001.1"/>
</dbReference>
<evidence type="ECO:0000313" key="3">
    <source>
        <dbReference type="Proteomes" id="UP000614272"/>
    </source>
</evidence>
<gene>
    <name evidence="2" type="ORF">GCM10011357_02920</name>
</gene>
<accession>A0ABQ1QWZ9</accession>
<dbReference type="Proteomes" id="UP000614272">
    <property type="component" value="Unassembled WGS sequence"/>
</dbReference>
<reference evidence="3" key="1">
    <citation type="journal article" date="2019" name="Int. J. Syst. Evol. Microbiol.">
        <title>The Global Catalogue of Microorganisms (GCM) 10K type strain sequencing project: providing services to taxonomists for standard genome sequencing and annotation.</title>
        <authorList>
            <consortium name="The Broad Institute Genomics Platform"/>
            <consortium name="The Broad Institute Genome Sequencing Center for Infectious Disease"/>
            <person name="Wu L."/>
            <person name="Ma J."/>
        </authorList>
    </citation>
    <scope>NUCLEOTIDE SEQUENCE [LARGE SCALE GENOMIC DNA]</scope>
    <source>
        <strain evidence="3">CGMCC 1.12923</strain>
    </source>
</reference>
<dbReference type="InterPro" id="IPR035965">
    <property type="entry name" value="PAS-like_dom_sf"/>
</dbReference>
<feature type="domain" description="PAS" evidence="1">
    <location>
        <begin position="41"/>
        <end position="84"/>
    </location>
</feature>
<dbReference type="Pfam" id="PF00989">
    <property type="entry name" value="PAS"/>
    <property type="match status" value="1"/>
</dbReference>
<evidence type="ECO:0000313" key="2">
    <source>
        <dbReference type="EMBL" id="GGD50410.1"/>
    </source>
</evidence>
<dbReference type="InterPro" id="IPR000014">
    <property type="entry name" value="PAS"/>
</dbReference>
<dbReference type="PROSITE" id="PS50112">
    <property type="entry name" value="PAS"/>
    <property type="match status" value="1"/>
</dbReference>
<dbReference type="Gene3D" id="3.30.450.20">
    <property type="entry name" value="PAS domain"/>
    <property type="match status" value="1"/>
</dbReference>
<keyword evidence="3" id="KW-1185">Reference proteome</keyword>
<dbReference type="InterPro" id="IPR013767">
    <property type="entry name" value="PAS_fold"/>
</dbReference>
<sequence>MFPVSSQLKVTLVCGPTDMRKAIDGLSNIVAYELEQQAQRLSTLLRSIIDASPDLIYYRNEEGRFAGCNRVAEQMTGKTEAELMWLLVCTKRTWLPVRRLWHLPPM</sequence>
<organism evidence="2 3">
    <name type="scientific">Lacimicrobium alkaliphilum</name>
    <dbReference type="NCBI Taxonomy" id="1526571"/>
    <lineage>
        <taxon>Bacteria</taxon>
        <taxon>Pseudomonadati</taxon>
        <taxon>Pseudomonadota</taxon>
        <taxon>Gammaproteobacteria</taxon>
        <taxon>Alteromonadales</taxon>
        <taxon>Alteromonadaceae</taxon>
        <taxon>Lacimicrobium</taxon>
    </lineage>
</organism>
<comment type="caution">
    <text evidence="2">The sequence shown here is derived from an EMBL/GenBank/DDBJ whole genome shotgun (WGS) entry which is preliminary data.</text>
</comment>
<dbReference type="EMBL" id="BMGJ01000001">
    <property type="protein sequence ID" value="GGD50410.1"/>
    <property type="molecule type" value="Genomic_DNA"/>
</dbReference>
<evidence type="ECO:0000259" key="1">
    <source>
        <dbReference type="PROSITE" id="PS50112"/>
    </source>
</evidence>
<protein>
    <recommendedName>
        <fullName evidence="1">PAS domain-containing protein</fullName>
    </recommendedName>
</protein>
<name>A0ABQ1QWZ9_9ALTE</name>